<accession>A0AAV9A493</accession>
<sequence>MNPPTPQNPTQTSQNMARNHLLVSHMTTTGPNWSASSAAAMLVVCAVVLAMCASHGRRRWRRLVRVPWRCGPDQPVIGEVEPAVTGEVLVWQRNILMGEKCQLPDFSGAIIYDSDGKIVPPLGHQVFL</sequence>
<keyword evidence="1" id="KW-1133">Transmembrane helix</keyword>
<dbReference type="EMBL" id="JAUJYN010000012">
    <property type="protein sequence ID" value="KAK1258988.1"/>
    <property type="molecule type" value="Genomic_DNA"/>
</dbReference>
<keyword evidence="1" id="KW-0472">Membrane</keyword>
<dbReference type="Proteomes" id="UP001179952">
    <property type="component" value="Unassembled WGS sequence"/>
</dbReference>
<dbReference type="PANTHER" id="PTHR33237">
    <property type="entry name" value="F2P16.13 PROTEIN-RELATED"/>
    <property type="match status" value="1"/>
</dbReference>
<evidence type="ECO:0000313" key="2">
    <source>
        <dbReference type="EMBL" id="KAK1258988.1"/>
    </source>
</evidence>
<reference evidence="2" key="1">
    <citation type="journal article" date="2023" name="Nat. Commun.">
        <title>Diploid and tetraploid genomes of Acorus and the evolution of monocots.</title>
        <authorList>
            <person name="Ma L."/>
            <person name="Liu K.W."/>
            <person name="Li Z."/>
            <person name="Hsiao Y.Y."/>
            <person name="Qi Y."/>
            <person name="Fu T."/>
            <person name="Tang G.D."/>
            <person name="Zhang D."/>
            <person name="Sun W.H."/>
            <person name="Liu D.K."/>
            <person name="Li Y."/>
            <person name="Chen G.Z."/>
            <person name="Liu X.D."/>
            <person name="Liao X.Y."/>
            <person name="Jiang Y.T."/>
            <person name="Yu X."/>
            <person name="Hao Y."/>
            <person name="Huang J."/>
            <person name="Zhao X.W."/>
            <person name="Ke S."/>
            <person name="Chen Y.Y."/>
            <person name="Wu W.L."/>
            <person name="Hsu J.L."/>
            <person name="Lin Y.F."/>
            <person name="Huang M.D."/>
            <person name="Li C.Y."/>
            <person name="Huang L."/>
            <person name="Wang Z.W."/>
            <person name="Zhao X."/>
            <person name="Zhong W.Y."/>
            <person name="Peng D.H."/>
            <person name="Ahmad S."/>
            <person name="Lan S."/>
            <person name="Zhang J.S."/>
            <person name="Tsai W.C."/>
            <person name="Van de Peer Y."/>
            <person name="Liu Z.J."/>
        </authorList>
    </citation>
    <scope>NUCLEOTIDE SEQUENCE</scope>
    <source>
        <strain evidence="2">SCP</strain>
    </source>
</reference>
<keyword evidence="3" id="KW-1185">Reference proteome</keyword>
<gene>
    <name evidence="2" type="ORF">QJS04_geneDACA005456</name>
</gene>
<keyword evidence="1" id="KW-0812">Transmembrane</keyword>
<name>A0AAV9A493_ACOGR</name>
<reference evidence="2" key="2">
    <citation type="submission" date="2023-06" db="EMBL/GenBank/DDBJ databases">
        <authorList>
            <person name="Ma L."/>
            <person name="Liu K.-W."/>
            <person name="Li Z."/>
            <person name="Hsiao Y.-Y."/>
            <person name="Qi Y."/>
            <person name="Fu T."/>
            <person name="Tang G."/>
            <person name="Zhang D."/>
            <person name="Sun W.-H."/>
            <person name="Liu D.-K."/>
            <person name="Li Y."/>
            <person name="Chen G.-Z."/>
            <person name="Liu X.-D."/>
            <person name="Liao X.-Y."/>
            <person name="Jiang Y.-T."/>
            <person name="Yu X."/>
            <person name="Hao Y."/>
            <person name="Huang J."/>
            <person name="Zhao X.-W."/>
            <person name="Ke S."/>
            <person name="Chen Y.-Y."/>
            <person name="Wu W.-L."/>
            <person name="Hsu J.-L."/>
            <person name="Lin Y.-F."/>
            <person name="Huang M.-D."/>
            <person name="Li C.-Y."/>
            <person name="Huang L."/>
            <person name="Wang Z.-W."/>
            <person name="Zhao X."/>
            <person name="Zhong W.-Y."/>
            <person name="Peng D.-H."/>
            <person name="Ahmad S."/>
            <person name="Lan S."/>
            <person name="Zhang J.-S."/>
            <person name="Tsai W.-C."/>
            <person name="Van De Peer Y."/>
            <person name="Liu Z.-J."/>
        </authorList>
    </citation>
    <scope>NUCLEOTIDE SEQUENCE</scope>
    <source>
        <strain evidence="2">SCP</strain>
        <tissue evidence="2">Leaves</tissue>
    </source>
</reference>
<dbReference type="AlphaFoldDB" id="A0AAV9A493"/>
<protein>
    <submittedName>
        <fullName evidence="2">Uncharacterized protein</fullName>
    </submittedName>
</protein>
<feature type="transmembrane region" description="Helical" evidence="1">
    <location>
        <begin position="33"/>
        <end position="53"/>
    </location>
</feature>
<organism evidence="2 3">
    <name type="scientific">Acorus gramineus</name>
    <name type="common">Dwarf sweet flag</name>
    <dbReference type="NCBI Taxonomy" id="55184"/>
    <lineage>
        <taxon>Eukaryota</taxon>
        <taxon>Viridiplantae</taxon>
        <taxon>Streptophyta</taxon>
        <taxon>Embryophyta</taxon>
        <taxon>Tracheophyta</taxon>
        <taxon>Spermatophyta</taxon>
        <taxon>Magnoliopsida</taxon>
        <taxon>Liliopsida</taxon>
        <taxon>Acoraceae</taxon>
        <taxon>Acorus</taxon>
    </lineage>
</organism>
<comment type="caution">
    <text evidence="2">The sequence shown here is derived from an EMBL/GenBank/DDBJ whole genome shotgun (WGS) entry which is preliminary data.</text>
</comment>
<proteinExistence type="predicted"/>
<dbReference type="PANTHER" id="PTHR33237:SF4">
    <property type="entry name" value="F14O23.12"/>
    <property type="match status" value="1"/>
</dbReference>
<evidence type="ECO:0000313" key="3">
    <source>
        <dbReference type="Proteomes" id="UP001179952"/>
    </source>
</evidence>
<evidence type="ECO:0000256" key="1">
    <source>
        <dbReference type="SAM" id="Phobius"/>
    </source>
</evidence>